<dbReference type="PANTHER" id="PTHR48438">
    <property type="entry name" value="ALPHA-(1,3)-FUCOSYLTRANSFERASE C-RELATED"/>
    <property type="match status" value="1"/>
</dbReference>
<evidence type="ECO:0000256" key="11">
    <source>
        <dbReference type="ARBA" id="ARBA00023180"/>
    </source>
</evidence>
<keyword evidence="7" id="KW-0735">Signal-anchor</keyword>
<dbReference type="OrthoDB" id="427096at2759"/>
<keyword evidence="9 12" id="KW-0333">Golgi apparatus</keyword>
<dbReference type="GO" id="GO:0032580">
    <property type="term" value="C:Golgi cisterna membrane"/>
    <property type="evidence" value="ECO:0007669"/>
    <property type="project" value="UniProtKB-SubCell"/>
</dbReference>
<reference evidence="15" key="1">
    <citation type="submission" date="2017-01" db="EMBL/GenBank/DDBJ databases">
        <title>Comparative genomics of anhydrobiosis in the tardigrade Hypsibius dujardini.</title>
        <authorList>
            <person name="Yoshida Y."/>
            <person name="Koutsovoulos G."/>
            <person name="Laetsch D."/>
            <person name="Stevens L."/>
            <person name="Kumar S."/>
            <person name="Horikawa D."/>
            <person name="Ishino K."/>
            <person name="Komine S."/>
            <person name="Tomita M."/>
            <person name="Blaxter M."/>
            <person name="Arakawa K."/>
        </authorList>
    </citation>
    <scope>NUCLEOTIDE SEQUENCE [LARGE SCALE GENOMIC DNA]</scope>
    <source>
        <strain evidence="15">Z151</strain>
    </source>
</reference>
<dbReference type="GO" id="GO:0008417">
    <property type="term" value="F:fucosyltransferase activity"/>
    <property type="evidence" value="ECO:0007669"/>
    <property type="project" value="InterPro"/>
</dbReference>
<keyword evidence="6 12" id="KW-0812">Transmembrane</keyword>
<evidence type="ECO:0000256" key="3">
    <source>
        <dbReference type="ARBA" id="ARBA00008919"/>
    </source>
</evidence>
<dbReference type="InterPro" id="IPR038577">
    <property type="entry name" value="GT10-like_C_sf"/>
</dbReference>
<protein>
    <recommendedName>
        <fullName evidence="12">Fucosyltransferase</fullName>
        <ecNumber evidence="12">2.4.1.-</ecNumber>
    </recommendedName>
</protein>
<evidence type="ECO:0000256" key="9">
    <source>
        <dbReference type="ARBA" id="ARBA00023034"/>
    </source>
</evidence>
<feature type="domain" description="Fucosyltransferase C-terminal" evidence="13">
    <location>
        <begin position="83"/>
        <end position="245"/>
    </location>
</feature>
<keyword evidence="5 12" id="KW-0808">Transferase</keyword>
<evidence type="ECO:0000256" key="4">
    <source>
        <dbReference type="ARBA" id="ARBA00022676"/>
    </source>
</evidence>
<evidence type="ECO:0000256" key="12">
    <source>
        <dbReference type="RuleBase" id="RU003832"/>
    </source>
</evidence>
<evidence type="ECO:0000256" key="10">
    <source>
        <dbReference type="ARBA" id="ARBA00023136"/>
    </source>
</evidence>
<evidence type="ECO:0000256" key="8">
    <source>
        <dbReference type="ARBA" id="ARBA00022989"/>
    </source>
</evidence>
<dbReference type="Pfam" id="PF00852">
    <property type="entry name" value="Glyco_transf_10"/>
    <property type="match status" value="1"/>
</dbReference>
<gene>
    <name evidence="14" type="ORF">BV898_14769</name>
</gene>
<proteinExistence type="inferred from homology"/>
<evidence type="ECO:0000256" key="1">
    <source>
        <dbReference type="ARBA" id="ARBA00004447"/>
    </source>
</evidence>
<evidence type="ECO:0000313" key="14">
    <source>
        <dbReference type="EMBL" id="OWA50246.1"/>
    </source>
</evidence>
<evidence type="ECO:0000259" key="13">
    <source>
        <dbReference type="Pfam" id="PF00852"/>
    </source>
</evidence>
<dbReference type="InterPro" id="IPR055270">
    <property type="entry name" value="Glyco_tran_10_C"/>
</dbReference>
<keyword evidence="15" id="KW-1185">Reference proteome</keyword>
<keyword evidence="8" id="KW-1133">Transmembrane helix</keyword>
<keyword evidence="11" id="KW-0325">Glycoprotein</keyword>
<organism evidence="14 15">
    <name type="scientific">Hypsibius exemplaris</name>
    <name type="common">Freshwater tardigrade</name>
    <dbReference type="NCBI Taxonomy" id="2072580"/>
    <lineage>
        <taxon>Eukaryota</taxon>
        <taxon>Metazoa</taxon>
        <taxon>Ecdysozoa</taxon>
        <taxon>Tardigrada</taxon>
        <taxon>Eutardigrada</taxon>
        <taxon>Parachela</taxon>
        <taxon>Hypsibioidea</taxon>
        <taxon>Hypsibiidae</taxon>
        <taxon>Hypsibius</taxon>
    </lineage>
</organism>
<dbReference type="InterPro" id="IPR001503">
    <property type="entry name" value="Glyco_trans_10"/>
</dbReference>
<comment type="pathway">
    <text evidence="2">Protein modification; protein glycosylation.</text>
</comment>
<evidence type="ECO:0000256" key="2">
    <source>
        <dbReference type="ARBA" id="ARBA00004922"/>
    </source>
</evidence>
<sequence>MSKCPISDCMLTYDETKAKDADAILFRNRLSPSLQDGTLYRRPKNQIWIMYLLEPPHHFDDFSRIGAQINWTATYRHDSELVTPYEKFALRMEYVQELMKFIDVDIYGACGPHKCEKLPGHNCDSILRNYKFSLSFENSNCRWYITEKFWTALEANGGAHCNGAPRSDYEDVAPYKSFIHVDDFAGPQELAAYLHHLDRSDEAYNRYFQWKGTGELIDTRFYCRLCALLHSKIIPAKYYPDFQQWWAGAHVCAKTAPAVLQ</sequence>
<evidence type="ECO:0000256" key="6">
    <source>
        <dbReference type="ARBA" id="ARBA00022692"/>
    </source>
</evidence>
<evidence type="ECO:0000256" key="7">
    <source>
        <dbReference type="ARBA" id="ARBA00022968"/>
    </source>
</evidence>
<comment type="similarity">
    <text evidence="3 12">Belongs to the glycosyltransferase 10 family.</text>
</comment>
<dbReference type="SUPFAM" id="SSF53756">
    <property type="entry name" value="UDP-Glycosyltransferase/glycogen phosphorylase"/>
    <property type="match status" value="1"/>
</dbReference>
<dbReference type="PANTHER" id="PTHR48438:SF1">
    <property type="entry name" value="ALPHA-(1,3)-FUCOSYLTRANSFERASE C-RELATED"/>
    <property type="match status" value="1"/>
</dbReference>
<evidence type="ECO:0000313" key="15">
    <source>
        <dbReference type="Proteomes" id="UP000192578"/>
    </source>
</evidence>
<accession>A0A9X6NGI8</accession>
<dbReference type="EC" id="2.4.1.-" evidence="12"/>
<dbReference type="AlphaFoldDB" id="A0A9X6NGI8"/>
<comment type="subcellular location">
    <subcellularLocation>
        <location evidence="1 12">Golgi apparatus</location>
        <location evidence="1 12">Golgi stack membrane</location>
        <topology evidence="1 12">Single-pass type II membrane protein</topology>
    </subcellularLocation>
</comment>
<dbReference type="EMBL" id="MTYJ01000186">
    <property type="protein sequence ID" value="OWA50246.1"/>
    <property type="molecule type" value="Genomic_DNA"/>
</dbReference>
<name>A0A9X6NGI8_HYPEX</name>
<dbReference type="Proteomes" id="UP000192578">
    <property type="component" value="Unassembled WGS sequence"/>
</dbReference>
<keyword evidence="4 12" id="KW-0328">Glycosyltransferase</keyword>
<dbReference type="Gene3D" id="3.40.50.11660">
    <property type="entry name" value="Glycosyl transferase family 10, C-terminal domain"/>
    <property type="match status" value="1"/>
</dbReference>
<keyword evidence="10" id="KW-0472">Membrane</keyword>
<dbReference type="FunFam" id="3.40.50.11660:FF:000002">
    <property type="entry name" value="Alpha-(1,3)-fucosyltransferase"/>
    <property type="match status" value="1"/>
</dbReference>
<comment type="caution">
    <text evidence="14">The sequence shown here is derived from an EMBL/GenBank/DDBJ whole genome shotgun (WGS) entry which is preliminary data.</text>
</comment>
<evidence type="ECO:0000256" key="5">
    <source>
        <dbReference type="ARBA" id="ARBA00022679"/>
    </source>
</evidence>